<dbReference type="InterPro" id="IPR000878">
    <property type="entry name" value="4pyrrol_Mease"/>
</dbReference>
<keyword evidence="5 9" id="KW-0808">Transferase</keyword>
<comment type="pathway">
    <text evidence="1">Cofactor biosynthesis; adenosylcobalamin biosynthesis.</text>
</comment>
<dbReference type="PIRSF" id="PIRSF036427">
    <property type="entry name" value="Precrrn-2_mtase"/>
    <property type="match status" value="1"/>
</dbReference>
<evidence type="ECO:0000313" key="9">
    <source>
        <dbReference type="EMBL" id="UXE62431.1"/>
    </source>
</evidence>
<evidence type="ECO:0000256" key="1">
    <source>
        <dbReference type="ARBA" id="ARBA00004953"/>
    </source>
</evidence>
<organism evidence="9">
    <name type="scientific">Woronichinia naegeliana WA131</name>
    <dbReference type="NCBI Taxonomy" id="2824559"/>
    <lineage>
        <taxon>Bacteria</taxon>
        <taxon>Bacillati</taxon>
        <taxon>Cyanobacteriota</taxon>
        <taxon>Cyanophyceae</taxon>
        <taxon>Synechococcales</taxon>
        <taxon>Coelosphaeriaceae</taxon>
        <taxon>Woronichinia</taxon>
    </lineage>
</organism>
<dbReference type="InterPro" id="IPR035996">
    <property type="entry name" value="4pyrrol_Methylase_sf"/>
</dbReference>
<keyword evidence="6" id="KW-0949">S-adenosyl-L-methionine</keyword>
<dbReference type="Proteomes" id="UP001065613">
    <property type="component" value="Chromosome"/>
</dbReference>
<evidence type="ECO:0000256" key="4">
    <source>
        <dbReference type="ARBA" id="ARBA00022603"/>
    </source>
</evidence>
<dbReference type="InterPro" id="IPR014777">
    <property type="entry name" value="4pyrrole_Mease_sub1"/>
</dbReference>
<reference evidence="9" key="1">
    <citation type="submission" date="2021-04" db="EMBL/GenBank/DDBJ databases">
        <title>Genome sequence of Woronichinia naegeliana from Washington state freshwater lake bloom.</title>
        <authorList>
            <person name="Dreher T.W."/>
        </authorList>
    </citation>
    <scope>NUCLEOTIDE SEQUENCE</scope>
    <source>
        <strain evidence="9">WA131</strain>
    </source>
</reference>
<dbReference type="NCBIfam" id="TIGR01467">
    <property type="entry name" value="cobI_cbiL"/>
    <property type="match status" value="1"/>
</dbReference>
<dbReference type="GO" id="GO:0032259">
    <property type="term" value="P:methylation"/>
    <property type="evidence" value="ECO:0007669"/>
    <property type="project" value="UniProtKB-KW"/>
</dbReference>
<sequence>MSQLGQLYGLGIGPGDPELLTLKAYRILTSVPVIAYPTSEKGRSVARDIVAEFIRSEQLEIPLPLPFSTKNSAQPYYDLATEKLAECLTQGQSVAVLCEGDPMLYGTFMYLFERLAPQFPTIVVPGISSTLASAAILGVPLTYRNDVLSIIPATLPENHLRDRLAQIDAAVIIKLGKHFLKTRTILAELGLLARSLYIEQASYPNQRIIPITEVDPAKVPYWSLIVIPSQQSSSEFA</sequence>
<evidence type="ECO:0000256" key="2">
    <source>
        <dbReference type="ARBA" id="ARBA00005879"/>
    </source>
</evidence>
<dbReference type="InterPro" id="IPR006364">
    <property type="entry name" value="CobI/CbiL/CobIJ_dom"/>
</dbReference>
<evidence type="ECO:0000256" key="3">
    <source>
        <dbReference type="ARBA" id="ARBA00022573"/>
    </source>
</evidence>
<dbReference type="InterPro" id="IPR012382">
    <property type="entry name" value="CobI/CbiL"/>
</dbReference>
<dbReference type="PANTHER" id="PTHR43467:SF2">
    <property type="entry name" value="COBALT-PRECORRIN-2 C(20)-METHYLTRANSFERASE"/>
    <property type="match status" value="1"/>
</dbReference>
<name>A0A977KYS8_9CYAN</name>
<dbReference type="CDD" id="cd11645">
    <property type="entry name" value="Precorrin_2_C20_MT"/>
    <property type="match status" value="1"/>
</dbReference>
<dbReference type="GO" id="GO:0030788">
    <property type="term" value="F:precorrin-2 C20-methyltransferase activity"/>
    <property type="evidence" value="ECO:0007669"/>
    <property type="project" value="UniProtKB-EC"/>
</dbReference>
<protein>
    <submittedName>
        <fullName evidence="9">Precorrin-2 C(20)-methyltransferase</fullName>
        <ecNumber evidence="9">2.1.1.130</ecNumber>
    </submittedName>
</protein>
<dbReference type="EC" id="2.1.1.130" evidence="9"/>
<dbReference type="PANTHER" id="PTHR43467">
    <property type="entry name" value="COBALT-PRECORRIN-2 C(20)-METHYLTRANSFERASE"/>
    <property type="match status" value="1"/>
</dbReference>
<dbReference type="GO" id="GO:0009236">
    <property type="term" value="P:cobalamin biosynthetic process"/>
    <property type="evidence" value="ECO:0007669"/>
    <property type="project" value="UniProtKB-UniRule"/>
</dbReference>
<evidence type="ECO:0000256" key="7">
    <source>
        <dbReference type="PIRNR" id="PIRNR036427"/>
    </source>
</evidence>
<dbReference type="SUPFAM" id="SSF53790">
    <property type="entry name" value="Tetrapyrrole methylase"/>
    <property type="match status" value="1"/>
</dbReference>
<feature type="domain" description="Tetrapyrrole methylase" evidence="8">
    <location>
        <begin position="7"/>
        <end position="210"/>
    </location>
</feature>
<dbReference type="AlphaFoldDB" id="A0A977KYS8"/>
<evidence type="ECO:0000256" key="6">
    <source>
        <dbReference type="ARBA" id="ARBA00022691"/>
    </source>
</evidence>
<proteinExistence type="inferred from homology"/>
<dbReference type="InterPro" id="IPR014776">
    <property type="entry name" value="4pyrrole_Mease_sub2"/>
</dbReference>
<accession>A0A977KYS8</accession>
<keyword evidence="3" id="KW-0169">Cobalamin biosynthesis</keyword>
<dbReference type="EMBL" id="CP073041">
    <property type="protein sequence ID" value="UXE62431.1"/>
    <property type="molecule type" value="Genomic_DNA"/>
</dbReference>
<dbReference type="Gene3D" id="3.40.1010.10">
    <property type="entry name" value="Cobalt-precorrin-4 Transmethylase, Domain 1"/>
    <property type="match status" value="1"/>
</dbReference>
<gene>
    <name evidence="9" type="primary">cobI</name>
    <name evidence="9" type="ORF">KA717_06530</name>
</gene>
<dbReference type="Pfam" id="PF00590">
    <property type="entry name" value="TP_methylase"/>
    <property type="match status" value="1"/>
</dbReference>
<evidence type="ECO:0000259" key="8">
    <source>
        <dbReference type="Pfam" id="PF00590"/>
    </source>
</evidence>
<dbReference type="Gene3D" id="3.30.950.10">
    <property type="entry name" value="Methyltransferase, Cobalt-precorrin-4 Transmethylase, Domain 2"/>
    <property type="match status" value="1"/>
</dbReference>
<keyword evidence="4 9" id="KW-0489">Methyltransferase</keyword>
<comment type="similarity">
    <text evidence="2 7">Belongs to the precorrin methyltransferase family.</text>
</comment>
<evidence type="ECO:0000256" key="5">
    <source>
        <dbReference type="ARBA" id="ARBA00022679"/>
    </source>
</evidence>
<dbReference type="KEGG" id="wna:KA717_06530"/>